<evidence type="ECO:0000256" key="2">
    <source>
        <dbReference type="ARBA" id="ARBA00005519"/>
    </source>
</evidence>
<dbReference type="InterPro" id="IPR001128">
    <property type="entry name" value="Cyt_P450"/>
</dbReference>
<dbReference type="PRINTS" id="PR00385">
    <property type="entry name" value="P450"/>
</dbReference>
<dbReference type="SUPFAM" id="SSF49899">
    <property type="entry name" value="Concanavalin A-like lectins/glucanases"/>
    <property type="match status" value="1"/>
</dbReference>
<dbReference type="Pfam" id="PF01670">
    <property type="entry name" value="Glyco_hydro_12"/>
    <property type="match status" value="1"/>
</dbReference>
<dbReference type="PRINTS" id="PR00465">
    <property type="entry name" value="EP450IV"/>
</dbReference>
<dbReference type="Gene3D" id="1.10.630.10">
    <property type="entry name" value="Cytochrome P450"/>
    <property type="match status" value="1"/>
</dbReference>
<dbReference type="SUPFAM" id="SSF48264">
    <property type="entry name" value="Cytochrome P450"/>
    <property type="match status" value="1"/>
</dbReference>
<evidence type="ECO:0000256" key="6">
    <source>
        <dbReference type="ARBA" id="ARBA00023004"/>
    </source>
</evidence>
<dbReference type="InterPro" id="IPR036396">
    <property type="entry name" value="Cyt_P450_sf"/>
</dbReference>
<dbReference type="InterPro" id="IPR013320">
    <property type="entry name" value="ConA-like_dom_sf"/>
</dbReference>
<keyword evidence="9" id="KW-0119">Carbohydrate metabolism</keyword>
<evidence type="ECO:0000256" key="9">
    <source>
        <dbReference type="RuleBase" id="RU361163"/>
    </source>
</evidence>
<keyword evidence="6 8" id="KW-0408">Iron</keyword>
<keyword evidence="9" id="KW-0378">Hydrolase</keyword>
<dbReference type="InterPro" id="IPR013319">
    <property type="entry name" value="GH11/12"/>
</dbReference>
<keyword evidence="7 8" id="KW-0503">Monooxygenase</keyword>
<evidence type="ECO:0000256" key="4">
    <source>
        <dbReference type="ARBA" id="ARBA00022617"/>
    </source>
</evidence>
<comment type="cofactor">
    <cofactor evidence="1">
        <name>heme</name>
        <dbReference type="ChEBI" id="CHEBI:30413"/>
    </cofactor>
</comment>
<evidence type="ECO:0000256" key="5">
    <source>
        <dbReference type="ARBA" id="ARBA00022723"/>
    </source>
</evidence>
<keyword evidence="4 8" id="KW-0349">Heme</keyword>
<proteinExistence type="inferred from homology"/>
<comment type="caution">
    <text evidence="10">The sequence shown here is derived from an EMBL/GenBank/DDBJ whole genome shotgun (WGS) entry which is preliminary data.</text>
</comment>
<gene>
    <name evidence="10" type="ORF">SUNI508_06294</name>
</gene>
<dbReference type="InterPro" id="IPR002594">
    <property type="entry name" value="GH12"/>
</dbReference>
<comment type="similarity">
    <text evidence="2 9">Belongs to the glycosyl hydrolase 12 (cellulase H) family.</text>
</comment>
<dbReference type="Pfam" id="PF00067">
    <property type="entry name" value="p450"/>
    <property type="match status" value="1"/>
</dbReference>
<dbReference type="PROSITE" id="PS00086">
    <property type="entry name" value="CYTOCHROME_P450"/>
    <property type="match status" value="1"/>
</dbReference>
<evidence type="ECO:0000256" key="1">
    <source>
        <dbReference type="ARBA" id="ARBA00001971"/>
    </source>
</evidence>
<comment type="similarity">
    <text evidence="3 8">Belongs to the cytochrome P450 family.</text>
</comment>
<reference evidence="10 11" key="1">
    <citation type="journal article" date="2024" name="J. Plant Pathol.">
        <title>Sequence and assembly of the genome of Seiridium unicorne, isolate CBS 538.82, causal agent of cypress canker disease.</title>
        <authorList>
            <person name="Scali E."/>
            <person name="Rocca G.D."/>
            <person name="Danti R."/>
            <person name="Garbelotto M."/>
            <person name="Barberini S."/>
            <person name="Baroncelli R."/>
            <person name="Emiliani G."/>
        </authorList>
    </citation>
    <scope>NUCLEOTIDE SEQUENCE [LARGE SCALE GENOMIC DNA]</scope>
    <source>
        <strain evidence="10 11">BM-138-508</strain>
    </source>
</reference>
<dbReference type="PANTHER" id="PTHR24305:SF180">
    <property type="entry name" value="P450, PUTATIVE (EUROFUNG)-RELATED"/>
    <property type="match status" value="1"/>
</dbReference>
<dbReference type="PANTHER" id="PTHR24305">
    <property type="entry name" value="CYTOCHROME P450"/>
    <property type="match status" value="1"/>
</dbReference>
<dbReference type="Proteomes" id="UP001408356">
    <property type="component" value="Unassembled WGS sequence"/>
</dbReference>
<evidence type="ECO:0000256" key="7">
    <source>
        <dbReference type="ARBA" id="ARBA00023033"/>
    </source>
</evidence>
<name>A0ABR2V1T7_9PEZI</name>
<protein>
    <recommendedName>
        <fullName evidence="12">Cytochrome P450</fullName>
    </recommendedName>
</protein>
<evidence type="ECO:0000256" key="8">
    <source>
        <dbReference type="RuleBase" id="RU000461"/>
    </source>
</evidence>
<dbReference type="InterPro" id="IPR017972">
    <property type="entry name" value="Cyt_P450_CS"/>
</dbReference>
<keyword evidence="9" id="KW-0624">Polysaccharide degradation</keyword>
<keyword evidence="11" id="KW-1185">Reference proteome</keyword>
<keyword evidence="9" id="KW-0326">Glycosidase</keyword>
<dbReference type="InterPro" id="IPR050121">
    <property type="entry name" value="Cytochrome_P450_monoxygenase"/>
</dbReference>
<keyword evidence="5 8" id="KW-0479">Metal-binding</keyword>
<evidence type="ECO:0000256" key="3">
    <source>
        <dbReference type="ARBA" id="ARBA00010617"/>
    </source>
</evidence>
<evidence type="ECO:0008006" key="12">
    <source>
        <dbReference type="Google" id="ProtNLM"/>
    </source>
</evidence>
<sequence>MNLAMTAFVLTSLGVALIVLRAAYLHLTSTIRDIPGPFLAKFTNLWRLLDYYKGTQIDSQQRLHEKLGSAVRIGPNIVSLSDPSLLRTIYSTRGEFLKSDFYSVNDAVQDGHRIQNLFSTRDKEFHAKYMRPIHKLFSPQHIESMEPMCNKALVSLCNQLEARFIKSLDGELMFDLADWMEYFSWDMNGEMTFSKDMGFLKAGCDHSGIINATEQSQRYFAIVGQMPWLDMWLGKNAMCPIKIPTFSGTAGFCVERLRERMSIEKPKGQPTDFLDHYLVTKEQSPDLVTDKEVIGYLILNVLAGADTTAVVMKTIVYHVLSNPSIYARLRAELDAANLSFPATFEQTKALPYLDAVLKESMRLHPVIGGILERVVPDSGLTLPDGRFIAPRTIVGMNPWVIHRNKDIYGQDVDAFRPDRWLRHDFERQPAFKSRLKRMKDTDFTFGAGNRVCLGKYSAHMQILKTIATLFWRQFQLLFKNAHYISITMKLAYYLVSLATASTAFAAPAEATPTIDKRSTTISCGAFGSLATAAIPSITTTEVPELPLLLRNALISTSSAATCLSLGPALALSSQPVNGRDPNTYDVMVWLAAIDGAHPISATGSAIATITINNANYKLYYGLNGDTKVYSFVATSPIYSFSGDVKAFFNYITPYQKAPSNYYVTFLQAGTEPFSGSNVAFTTSAYKMSVV</sequence>
<dbReference type="EMBL" id="JARVKF010000224">
    <property type="protein sequence ID" value="KAK9420554.1"/>
    <property type="molecule type" value="Genomic_DNA"/>
</dbReference>
<dbReference type="CDD" id="cd11060">
    <property type="entry name" value="CYP57A1-like"/>
    <property type="match status" value="1"/>
</dbReference>
<dbReference type="Gene3D" id="2.60.120.180">
    <property type="match status" value="1"/>
</dbReference>
<evidence type="ECO:0000313" key="10">
    <source>
        <dbReference type="EMBL" id="KAK9420554.1"/>
    </source>
</evidence>
<organism evidence="10 11">
    <name type="scientific">Seiridium unicorne</name>
    <dbReference type="NCBI Taxonomy" id="138068"/>
    <lineage>
        <taxon>Eukaryota</taxon>
        <taxon>Fungi</taxon>
        <taxon>Dikarya</taxon>
        <taxon>Ascomycota</taxon>
        <taxon>Pezizomycotina</taxon>
        <taxon>Sordariomycetes</taxon>
        <taxon>Xylariomycetidae</taxon>
        <taxon>Amphisphaeriales</taxon>
        <taxon>Sporocadaceae</taxon>
        <taxon>Seiridium</taxon>
    </lineage>
</organism>
<evidence type="ECO:0000313" key="11">
    <source>
        <dbReference type="Proteomes" id="UP001408356"/>
    </source>
</evidence>
<accession>A0ABR2V1T7</accession>
<dbReference type="InterPro" id="IPR002403">
    <property type="entry name" value="Cyt_P450_E_grp-IV"/>
</dbReference>
<keyword evidence="8" id="KW-0560">Oxidoreductase</keyword>